<evidence type="ECO:0000256" key="1">
    <source>
        <dbReference type="SAM" id="SignalP"/>
    </source>
</evidence>
<feature type="chain" id="PRO_5046089471" evidence="1">
    <location>
        <begin position="21"/>
        <end position="48"/>
    </location>
</feature>
<organism evidence="2 3">
    <name type="scientific">Dyadobacter arcticus</name>
    <dbReference type="NCBI Taxonomy" id="1078754"/>
    <lineage>
        <taxon>Bacteria</taxon>
        <taxon>Pseudomonadati</taxon>
        <taxon>Bacteroidota</taxon>
        <taxon>Cytophagia</taxon>
        <taxon>Cytophagales</taxon>
        <taxon>Spirosomataceae</taxon>
        <taxon>Dyadobacter</taxon>
    </lineage>
</organism>
<evidence type="ECO:0000313" key="2">
    <source>
        <dbReference type="EMBL" id="NIJ53765.1"/>
    </source>
</evidence>
<protein>
    <submittedName>
        <fullName evidence="2">Uncharacterized protein</fullName>
    </submittedName>
</protein>
<dbReference type="Proteomes" id="UP001179181">
    <property type="component" value="Unassembled WGS sequence"/>
</dbReference>
<dbReference type="EMBL" id="JAASQJ010000003">
    <property type="protein sequence ID" value="NIJ53765.1"/>
    <property type="molecule type" value="Genomic_DNA"/>
</dbReference>
<comment type="caution">
    <text evidence="2">The sequence shown here is derived from an EMBL/GenBank/DDBJ whole genome shotgun (WGS) entry which is preliminary data.</text>
</comment>
<keyword evidence="1" id="KW-0732">Signal</keyword>
<reference evidence="2 3" key="1">
    <citation type="submission" date="2020-03" db="EMBL/GenBank/DDBJ databases">
        <title>Genomic Encyclopedia of Type Strains, Phase IV (KMG-IV): sequencing the most valuable type-strain genomes for metagenomic binning, comparative biology and taxonomic classification.</title>
        <authorList>
            <person name="Goeker M."/>
        </authorList>
    </citation>
    <scope>NUCLEOTIDE SEQUENCE [LARGE SCALE GENOMIC DNA]</scope>
    <source>
        <strain evidence="2 3">DSM 102865</strain>
    </source>
</reference>
<keyword evidence="3" id="KW-1185">Reference proteome</keyword>
<sequence length="48" mass="5648">MIKTLLSALLICFFFNSLKAQNPWNGKIVLQGFYWDYNNSNYVNSWAN</sequence>
<name>A0ABX0UQC3_9BACT</name>
<dbReference type="RefSeq" id="WP_167271273.1">
    <property type="nucleotide sequence ID" value="NZ_JAASQJ010000003.1"/>
</dbReference>
<gene>
    <name evidence="2" type="ORF">FHS68_002947</name>
</gene>
<evidence type="ECO:0000313" key="3">
    <source>
        <dbReference type="Proteomes" id="UP001179181"/>
    </source>
</evidence>
<proteinExistence type="predicted"/>
<feature type="signal peptide" evidence="1">
    <location>
        <begin position="1"/>
        <end position="20"/>
    </location>
</feature>
<accession>A0ABX0UQC3</accession>